<keyword evidence="4" id="KW-1185">Reference proteome</keyword>
<dbReference type="InterPro" id="IPR003609">
    <property type="entry name" value="Pan_app"/>
</dbReference>
<keyword evidence="1" id="KW-1133">Transmembrane helix</keyword>
<gene>
    <name evidence="3" type="ORF">MGAL_10B039624</name>
</gene>
<dbReference type="InterPro" id="IPR050828">
    <property type="entry name" value="C-type_lectin/matrix_domain"/>
</dbReference>
<protein>
    <recommendedName>
        <fullName evidence="2">Apple domain-containing protein</fullName>
    </recommendedName>
</protein>
<name>A0A8B6FAL5_MYTGA</name>
<dbReference type="OrthoDB" id="10047605at2759"/>
<dbReference type="SUPFAM" id="SSF56436">
    <property type="entry name" value="C-type lectin-like"/>
    <property type="match status" value="1"/>
</dbReference>
<keyword evidence="1" id="KW-0812">Transmembrane</keyword>
<evidence type="ECO:0000256" key="1">
    <source>
        <dbReference type="SAM" id="Phobius"/>
    </source>
</evidence>
<dbReference type="InterPro" id="IPR016186">
    <property type="entry name" value="C-type_lectin-like/link_sf"/>
</dbReference>
<feature type="transmembrane region" description="Helical" evidence="1">
    <location>
        <begin position="6"/>
        <end position="23"/>
    </location>
</feature>
<dbReference type="Proteomes" id="UP000596742">
    <property type="component" value="Unassembled WGS sequence"/>
</dbReference>
<dbReference type="InterPro" id="IPR016187">
    <property type="entry name" value="CTDL_fold"/>
</dbReference>
<dbReference type="AlphaFoldDB" id="A0A8B6FAL5"/>
<dbReference type="Gene3D" id="3.10.100.10">
    <property type="entry name" value="Mannose-Binding Protein A, subunit A"/>
    <property type="match status" value="1"/>
</dbReference>
<evidence type="ECO:0000313" key="3">
    <source>
        <dbReference type="EMBL" id="VDI46084.1"/>
    </source>
</evidence>
<proteinExistence type="predicted"/>
<comment type="caution">
    <text evidence="3">The sequence shown here is derived from an EMBL/GenBank/DDBJ whole genome shotgun (WGS) entry which is preliminary data.</text>
</comment>
<dbReference type="Pfam" id="PF00024">
    <property type="entry name" value="PAN_1"/>
    <property type="match status" value="1"/>
</dbReference>
<evidence type="ECO:0000313" key="4">
    <source>
        <dbReference type="Proteomes" id="UP000596742"/>
    </source>
</evidence>
<accession>A0A8B6FAL5</accession>
<dbReference type="PANTHER" id="PTHR45710">
    <property type="entry name" value="C-TYPE LECTIN DOMAIN-CONTAINING PROTEIN 180"/>
    <property type="match status" value="1"/>
</dbReference>
<organism evidence="3 4">
    <name type="scientific">Mytilus galloprovincialis</name>
    <name type="common">Mediterranean mussel</name>
    <dbReference type="NCBI Taxonomy" id="29158"/>
    <lineage>
        <taxon>Eukaryota</taxon>
        <taxon>Metazoa</taxon>
        <taxon>Spiralia</taxon>
        <taxon>Lophotrochozoa</taxon>
        <taxon>Mollusca</taxon>
        <taxon>Bivalvia</taxon>
        <taxon>Autobranchia</taxon>
        <taxon>Pteriomorphia</taxon>
        <taxon>Mytilida</taxon>
        <taxon>Mytiloidea</taxon>
        <taxon>Mytilidae</taxon>
        <taxon>Mytilinae</taxon>
        <taxon>Mytilus</taxon>
    </lineage>
</organism>
<dbReference type="EMBL" id="UYJE01006449">
    <property type="protein sequence ID" value="VDI46084.1"/>
    <property type="molecule type" value="Genomic_DNA"/>
</dbReference>
<evidence type="ECO:0000259" key="2">
    <source>
        <dbReference type="Pfam" id="PF00024"/>
    </source>
</evidence>
<sequence>MVHFSVEFLCVIFSIGFAQLNVGKRKFITTKDRRIIPTSTTVIQQMTRSPAVCASFCSINETCCFASYDTKTMQCNLDTSCFPESEMSADALLLKKSKVSLSCPNGWLKNENKCYYFNGELKTWKDAKIACKEDGGMLVEVDSQSENNFLKGSASESSMYSQCIKMQESEPALNYATCYAYILNMI</sequence>
<keyword evidence="1" id="KW-0472">Membrane</keyword>
<dbReference type="PANTHER" id="PTHR45710:SF26">
    <property type="entry name" value="RH26557P"/>
    <property type="match status" value="1"/>
</dbReference>
<feature type="domain" description="Apple" evidence="2">
    <location>
        <begin position="31"/>
        <end position="78"/>
    </location>
</feature>
<reference evidence="3" key="1">
    <citation type="submission" date="2018-11" db="EMBL/GenBank/DDBJ databases">
        <authorList>
            <person name="Alioto T."/>
            <person name="Alioto T."/>
        </authorList>
    </citation>
    <scope>NUCLEOTIDE SEQUENCE</scope>
</reference>